<dbReference type="EMBL" id="BAAAZE010000005">
    <property type="protein sequence ID" value="GAA4014442.1"/>
    <property type="molecule type" value="Genomic_DNA"/>
</dbReference>
<name>A0ABP7SPN4_9BURK</name>
<reference evidence="2" key="1">
    <citation type="journal article" date="2019" name="Int. J. Syst. Evol. Microbiol.">
        <title>The Global Catalogue of Microorganisms (GCM) 10K type strain sequencing project: providing services to taxonomists for standard genome sequencing and annotation.</title>
        <authorList>
            <consortium name="The Broad Institute Genomics Platform"/>
            <consortium name="The Broad Institute Genome Sequencing Center for Infectious Disease"/>
            <person name="Wu L."/>
            <person name="Ma J."/>
        </authorList>
    </citation>
    <scope>NUCLEOTIDE SEQUENCE [LARGE SCALE GENOMIC DNA]</scope>
    <source>
        <strain evidence="2">JCM 16673</strain>
    </source>
</reference>
<comment type="caution">
    <text evidence="1">The sequence shown here is derived from an EMBL/GenBank/DDBJ whole genome shotgun (WGS) entry which is preliminary data.</text>
</comment>
<sequence length="68" mass="7827">MQPEPTFKLNEIVGVQCSRGKHWQDRRPAGKYSVALRPVTGAAIGKQLRVAVYRVRFRSQRFNEPMRG</sequence>
<proteinExistence type="predicted"/>
<organism evidence="1 2">
    <name type="scientific">Actimicrobium antarcticum</name>
    <dbReference type="NCBI Taxonomy" id="1051899"/>
    <lineage>
        <taxon>Bacteria</taxon>
        <taxon>Pseudomonadati</taxon>
        <taxon>Pseudomonadota</taxon>
        <taxon>Betaproteobacteria</taxon>
        <taxon>Burkholderiales</taxon>
        <taxon>Oxalobacteraceae</taxon>
        <taxon>Actimicrobium</taxon>
    </lineage>
</organism>
<accession>A0ABP7SPN4</accession>
<keyword evidence="2" id="KW-1185">Reference proteome</keyword>
<protein>
    <submittedName>
        <fullName evidence="1">Uncharacterized protein</fullName>
    </submittedName>
</protein>
<evidence type="ECO:0000313" key="1">
    <source>
        <dbReference type="EMBL" id="GAA4014442.1"/>
    </source>
</evidence>
<dbReference type="Proteomes" id="UP001501353">
    <property type="component" value="Unassembled WGS sequence"/>
</dbReference>
<gene>
    <name evidence="1" type="ORF">GCM10022212_06020</name>
</gene>
<evidence type="ECO:0000313" key="2">
    <source>
        <dbReference type="Proteomes" id="UP001501353"/>
    </source>
</evidence>